<dbReference type="CDD" id="cd12915">
    <property type="entry name" value="PDC2_DGC_like"/>
    <property type="match status" value="1"/>
</dbReference>
<evidence type="ECO:0000259" key="2">
    <source>
        <dbReference type="PROSITE" id="PS50883"/>
    </source>
</evidence>
<dbReference type="InterPro" id="IPR000160">
    <property type="entry name" value="GGDEF_dom"/>
</dbReference>
<feature type="transmembrane region" description="Helical" evidence="1">
    <location>
        <begin position="303"/>
        <end position="327"/>
    </location>
</feature>
<evidence type="ECO:0000259" key="3">
    <source>
        <dbReference type="PROSITE" id="PS50887"/>
    </source>
</evidence>
<dbReference type="CDD" id="cd01949">
    <property type="entry name" value="GGDEF"/>
    <property type="match status" value="1"/>
</dbReference>
<dbReference type="Pfam" id="PF08448">
    <property type="entry name" value="PAS_4"/>
    <property type="match status" value="1"/>
</dbReference>
<dbReference type="Pfam" id="PF00990">
    <property type="entry name" value="GGDEF"/>
    <property type="match status" value="1"/>
</dbReference>
<dbReference type="InterPro" id="IPR001633">
    <property type="entry name" value="EAL_dom"/>
</dbReference>
<dbReference type="SUPFAM" id="SSF141868">
    <property type="entry name" value="EAL domain-like"/>
    <property type="match status" value="1"/>
</dbReference>
<dbReference type="SUPFAM" id="SSF55785">
    <property type="entry name" value="PYP-like sensor domain (PAS domain)"/>
    <property type="match status" value="1"/>
</dbReference>
<name>A0ABS0ES24_9BURK</name>
<evidence type="ECO:0000256" key="1">
    <source>
        <dbReference type="SAM" id="Phobius"/>
    </source>
</evidence>
<dbReference type="SMART" id="SM00052">
    <property type="entry name" value="EAL"/>
    <property type="match status" value="1"/>
</dbReference>
<organism evidence="4 5">
    <name type="scientific">Herminiimonas contaminans</name>
    <dbReference type="NCBI Taxonomy" id="1111140"/>
    <lineage>
        <taxon>Bacteria</taxon>
        <taxon>Pseudomonadati</taxon>
        <taxon>Pseudomonadota</taxon>
        <taxon>Betaproteobacteria</taxon>
        <taxon>Burkholderiales</taxon>
        <taxon>Oxalobacteraceae</taxon>
        <taxon>Herminiimonas</taxon>
    </lineage>
</organism>
<dbReference type="InterPro" id="IPR052155">
    <property type="entry name" value="Biofilm_reg_signaling"/>
</dbReference>
<dbReference type="PANTHER" id="PTHR44757:SF2">
    <property type="entry name" value="BIOFILM ARCHITECTURE MAINTENANCE PROTEIN MBAA"/>
    <property type="match status" value="1"/>
</dbReference>
<dbReference type="Proteomes" id="UP000657372">
    <property type="component" value="Unassembled WGS sequence"/>
</dbReference>
<dbReference type="PROSITE" id="PS50883">
    <property type="entry name" value="EAL"/>
    <property type="match status" value="1"/>
</dbReference>
<dbReference type="InterPro" id="IPR013656">
    <property type="entry name" value="PAS_4"/>
</dbReference>
<dbReference type="Gene3D" id="3.20.20.450">
    <property type="entry name" value="EAL domain"/>
    <property type="match status" value="1"/>
</dbReference>
<dbReference type="PANTHER" id="PTHR44757">
    <property type="entry name" value="DIGUANYLATE CYCLASE DGCP"/>
    <property type="match status" value="1"/>
</dbReference>
<dbReference type="Gene3D" id="3.30.450.20">
    <property type="entry name" value="PAS domain"/>
    <property type="match status" value="2"/>
</dbReference>
<keyword evidence="1" id="KW-0812">Transmembrane</keyword>
<dbReference type="NCBIfam" id="TIGR00254">
    <property type="entry name" value="GGDEF"/>
    <property type="match status" value="1"/>
</dbReference>
<feature type="domain" description="GGDEF" evidence="3">
    <location>
        <begin position="495"/>
        <end position="632"/>
    </location>
</feature>
<keyword evidence="1" id="KW-0472">Membrane</keyword>
<dbReference type="Gene3D" id="3.30.70.270">
    <property type="match status" value="1"/>
</dbReference>
<dbReference type="RefSeq" id="WP_195875238.1">
    <property type="nucleotide sequence ID" value="NZ_JADOEL010000005.1"/>
</dbReference>
<dbReference type="CDD" id="cd12914">
    <property type="entry name" value="PDC1_DGC_like"/>
    <property type="match status" value="1"/>
</dbReference>
<feature type="transmembrane region" description="Helical" evidence="1">
    <location>
        <begin position="28"/>
        <end position="46"/>
    </location>
</feature>
<dbReference type="PROSITE" id="PS50887">
    <property type="entry name" value="GGDEF"/>
    <property type="match status" value="1"/>
</dbReference>
<reference evidence="4 5" key="1">
    <citation type="submission" date="2020-11" db="EMBL/GenBank/DDBJ databases">
        <title>WGS of Herminiimonas contaminans strain Marseille-Q4544 isolated from planarians Schmidtea mediterranea.</title>
        <authorList>
            <person name="Kangale L."/>
        </authorList>
    </citation>
    <scope>NUCLEOTIDE SEQUENCE [LARGE SCALE GENOMIC DNA]</scope>
    <source>
        <strain evidence="4 5">Marseille-Q4544</strain>
    </source>
</reference>
<dbReference type="InterPro" id="IPR035965">
    <property type="entry name" value="PAS-like_dom_sf"/>
</dbReference>
<keyword evidence="1" id="KW-1133">Transmembrane helix</keyword>
<dbReference type="InterPro" id="IPR029787">
    <property type="entry name" value="Nucleotide_cyclase"/>
</dbReference>
<dbReference type="InterPro" id="IPR035919">
    <property type="entry name" value="EAL_sf"/>
</dbReference>
<accession>A0ABS0ES24</accession>
<dbReference type="EMBL" id="JADOEL010000005">
    <property type="protein sequence ID" value="MBF8177645.1"/>
    <property type="molecule type" value="Genomic_DNA"/>
</dbReference>
<evidence type="ECO:0000313" key="4">
    <source>
        <dbReference type="EMBL" id="MBF8177645.1"/>
    </source>
</evidence>
<proteinExistence type="predicted"/>
<sequence>MHAKNQGDYPRDSSPKISFIQRHLRLVILWPLSALLLIALLWGVVYSKLENDKRILQENAAKQAVSISKAYAQYLTRSIEQLDQLAQQIKYGWEQSKGYLGFEEMIGKGLLNVPQFSSIAIYDVDGHPLTTSIPVTQMFTVADREYFKFHAQNASTELRISTPTIGRLSKERIVQVTRRLENADGTFAGVLVLGLAPEFFTLFSDDPILGHDGVLAFIGNDGVERVAQMRGRKDDALSLVSFPPRAEYTAPNVVGNARQYSDIDTHFIATQKIKGYPFYVMVGLSKEDILLPYENNLAMYRKIAIVGSALLLLFASAAMWMSIRLAWRKQQADAIRETYRIATEGGNEGFYILLPTRDRNEYITDFQVVDCNEKGASFYNMSKDKFTGVRVSDFYSGEYFDNVMRAYRIAMETGFFEDDYEVPPDSPVDAEWLKRKFVRSENGLAVTLRDISEPKRHEREMSRMATEDGLTALPNRHWFMGYLPKALEKAKAQGTMLAILFIDLDDFKNINDTLGHSAGDQLLCTVAKRLRSVLRPTDKVIRIGGDEFTVILEAIHSEEEAAHIAFRINQVLREPFDFSRDTGSQKNKIGGSIGISIFPRDGQDVETLVKNADIAMYAAKTGSKGQFRFYDHTLYEDIKMRINTEQELQQAIRDDQFIIYYQPRVQTQTGKLLGIEALIRWQHPTRGLVMPNDFISLAEETGLINPIGELVVDKVCAQLATWLRLGVDAVPVSVNVSPHQFNEGKVKKSLAASLAKYGVPASLLEIELTESAMMRNIGDIFDELTAINEMGIKVHVDDFGSGYSSLSLLQRLDMDILKIDQAFTSQLGRGKDGEIFFTAIVSMAKALGMRVVAEGVETLEQLHILQTLSCDEVQGYYVAWPLPADNIADMIRKQNLFP</sequence>
<dbReference type="Pfam" id="PF00563">
    <property type="entry name" value="EAL"/>
    <property type="match status" value="1"/>
</dbReference>
<dbReference type="SMART" id="SM00267">
    <property type="entry name" value="GGDEF"/>
    <property type="match status" value="1"/>
</dbReference>
<comment type="caution">
    <text evidence="4">The sequence shown here is derived from an EMBL/GenBank/DDBJ whole genome shotgun (WGS) entry which is preliminary data.</text>
</comment>
<evidence type="ECO:0000313" key="5">
    <source>
        <dbReference type="Proteomes" id="UP000657372"/>
    </source>
</evidence>
<dbReference type="CDD" id="cd01948">
    <property type="entry name" value="EAL"/>
    <property type="match status" value="1"/>
</dbReference>
<feature type="domain" description="EAL" evidence="2">
    <location>
        <begin position="641"/>
        <end position="895"/>
    </location>
</feature>
<dbReference type="InterPro" id="IPR043128">
    <property type="entry name" value="Rev_trsase/Diguanyl_cyclase"/>
</dbReference>
<dbReference type="SUPFAM" id="SSF55073">
    <property type="entry name" value="Nucleotide cyclase"/>
    <property type="match status" value="1"/>
</dbReference>
<gene>
    <name evidence="4" type="ORF">IXC47_08135</name>
</gene>
<protein>
    <submittedName>
        <fullName evidence="4">EAL domain-containing protein</fullName>
    </submittedName>
</protein>
<keyword evidence="5" id="KW-1185">Reference proteome</keyword>